<reference evidence="6" key="1">
    <citation type="submission" date="2018-05" db="EMBL/GenBank/DDBJ databases">
        <authorList>
            <person name="Lanie J.A."/>
            <person name="Ng W.-L."/>
            <person name="Kazmierczak K.M."/>
            <person name="Andrzejewski T.M."/>
            <person name="Davidsen T.M."/>
            <person name="Wayne K.J."/>
            <person name="Tettelin H."/>
            <person name="Glass J.I."/>
            <person name="Rusch D."/>
            <person name="Podicherti R."/>
            <person name="Tsui H.-C.T."/>
            <person name="Winkler M.E."/>
        </authorList>
    </citation>
    <scope>NUCLEOTIDE SEQUENCE</scope>
</reference>
<dbReference type="InterPro" id="IPR016169">
    <property type="entry name" value="FAD-bd_PCMH_sub2"/>
</dbReference>
<dbReference type="InterPro" id="IPR036318">
    <property type="entry name" value="FAD-bd_PCMH-like_sf"/>
</dbReference>
<dbReference type="EMBL" id="UINC01185634">
    <property type="protein sequence ID" value="SVD97443.1"/>
    <property type="molecule type" value="Genomic_DNA"/>
</dbReference>
<evidence type="ECO:0000313" key="6">
    <source>
        <dbReference type="EMBL" id="SVD97443.1"/>
    </source>
</evidence>
<dbReference type="SUPFAM" id="SSF55103">
    <property type="entry name" value="FAD-linked oxidases, C-terminal domain"/>
    <property type="match status" value="1"/>
</dbReference>
<gene>
    <name evidence="6" type="ORF">METZ01_LOCUS450297</name>
</gene>
<dbReference type="AlphaFoldDB" id="A0A382ZPW5"/>
<dbReference type="Gene3D" id="3.30.465.10">
    <property type="match status" value="1"/>
</dbReference>
<dbReference type="GO" id="GO:1903457">
    <property type="term" value="P:lactate catabolic process"/>
    <property type="evidence" value="ECO:0007669"/>
    <property type="project" value="TreeGrafter"/>
</dbReference>
<evidence type="ECO:0000256" key="3">
    <source>
        <dbReference type="ARBA" id="ARBA00022827"/>
    </source>
</evidence>
<dbReference type="GO" id="GO:0071949">
    <property type="term" value="F:FAD binding"/>
    <property type="evidence" value="ECO:0007669"/>
    <property type="project" value="InterPro"/>
</dbReference>
<dbReference type="InterPro" id="IPR016166">
    <property type="entry name" value="FAD-bd_PCMH"/>
</dbReference>
<comment type="cofactor">
    <cofactor evidence="1">
        <name>FAD</name>
        <dbReference type="ChEBI" id="CHEBI:57692"/>
    </cofactor>
</comment>
<keyword evidence="2" id="KW-0285">Flavoprotein</keyword>
<dbReference type="PROSITE" id="PS51387">
    <property type="entry name" value="FAD_PCMH"/>
    <property type="match status" value="1"/>
</dbReference>
<dbReference type="GO" id="GO:0004458">
    <property type="term" value="F:D-lactate dehydrogenase (cytochrome) activity"/>
    <property type="evidence" value="ECO:0007669"/>
    <property type="project" value="TreeGrafter"/>
</dbReference>
<keyword evidence="3" id="KW-0274">FAD</keyword>
<keyword evidence="4" id="KW-0560">Oxidoreductase</keyword>
<dbReference type="Pfam" id="PF01565">
    <property type="entry name" value="FAD_binding_4"/>
    <property type="match status" value="1"/>
</dbReference>
<dbReference type="Pfam" id="PF02913">
    <property type="entry name" value="FAD-oxidase_C"/>
    <property type="match status" value="1"/>
</dbReference>
<dbReference type="PANTHER" id="PTHR11748">
    <property type="entry name" value="D-LACTATE DEHYDROGENASE"/>
    <property type="match status" value="1"/>
</dbReference>
<protein>
    <recommendedName>
        <fullName evidence="5">FAD-binding PCMH-type domain-containing protein</fullName>
    </recommendedName>
</protein>
<organism evidence="6">
    <name type="scientific">marine metagenome</name>
    <dbReference type="NCBI Taxonomy" id="408172"/>
    <lineage>
        <taxon>unclassified sequences</taxon>
        <taxon>metagenomes</taxon>
        <taxon>ecological metagenomes</taxon>
    </lineage>
</organism>
<evidence type="ECO:0000256" key="4">
    <source>
        <dbReference type="ARBA" id="ARBA00023002"/>
    </source>
</evidence>
<name>A0A382ZPW5_9ZZZZ</name>
<evidence type="ECO:0000256" key="2">
    <source>
        <dbReference type="ARBA" id="ARBA00022630"/>
    </source>
</evidence>
<feature type="domain" description="FAD-binding PCMH-type" evidence="5">
    <location>
        <begin position="1"/>
        <end position="166"/>
    </location>
</feature>
<evidence type="ECO:0000256" key="1">
    <source>
        <dbReference type="ARBA" id="ARBA00001974"/>
    </source>
</evidence>
<dbReference type="InterPro" id="IPR016164">
    <property type="entry name" value="FAD-linked_Oxase-like_C"/>
</dbReference>
<proteinExistence type="predicted"/>
<dbReference type="InterPro" id="IPR006094">
    <property type="entry name" value="Oxid_FAD_bind_N"/>
</dbReference>
<feature type="non-terminal residue" evidence="6">
    <location>
        <position position="256"/>
    </location>
</feature>
<dbReference type="GO" id="GO:0008720">
    <property type="term" value="F:D-lactate dehydrogenase (NAD+) activity"/>
    <property type="evidence" value="ECO:0007669"/>
    <property type="project" value="TreeGrafter"/>
</dbReference>
<dbReference type="InterPro" id="IPR004113">
    <property type="entry name" value="FAD-bd_oxidored_4_C"/>
</dbReference>
<evidence type="ECO:0000259" key="5">
    <source>
        <dbReference type="PROSITE" id="PS51387"/>
    </source>
</evidence>
<sequence length="256" mass="28154">ELDKRTVRVEPGIVLDELNDELKPHGLQLPLDLSTANRATIGGMLANNSAGTRSIIYGKTIDFVRGLTAVLSDGSVVHLGPLSADEVEARCEQRDLEGSCYRIVFQLAAEHSDEIRRRYPQILRRVGGYNLDDFVSPESFELARMLVGSEGTLALTVDATLRLEPLPVAKVLCTVQFEDVLEALAATPAILEHGPSALELIDRFILDATRGRTQFEPLRDFIEGDPGAVLIVEFFGDDQQELAARLDALVEFLREA</sequence>
<dbReference type="PANTHER" id="PTHR11748:SF119">
    <property type="entry name" value="D-2-HYDROXYGLUTARATE DEHYDROGENASE"/>
    <property type="match status" value="1"/>
</dbReference>
<feature type="non-terminal residue" evidence="6">
    <location>
        <position position="1"/>
    </location>
</feature>
<accession>A0A382ZPW5</accession>
<dbReference type="SUPFAM" id="SSF56176">
    <property type="entry name" value="FAD-binding/transporter-associated domain-like"/>
    <property type="match status" value="1"/>
</dbReference>